<keyword evidence="2" id="KW-0378">Hydrolase</keyword>
<dbReference type="GO" id="GO:0016798">
    <property type="term" value="F:hydrolase activity, acting on glycosyl bonds"/>
    <property type="evidence" value="ECO:0007669"/>
    <property type="project" value="UniProtKB-KW"/>
</dbReference>
<accession>A0A8J7RSZ9</accession>
<protein>
    <submittedName>
        <fullName evidence="2">Phosphodiester glycosidase family protein</fullName>
    </submittedName>
</protein>
<comment type="caution">
    <text evidence="2">The sequence shown here is derived from an EMBL/GenBank/DDBJ whole genome shotgun (WGS) entry which is preliminary data.</text>
</comment>
<dbReference type="PANTHER" id="PTHR40446">
    <property type="entry name" value="N-ACETYLGLUCOSAMINE-1-PHOSPHODIESTER ALPHA-N-ACETYLGLUCOSAMINIDASE"/>
    <property type="match status" value="1"/>
</dbReference>
<evidence type="ECO:0000313" key="2">
    <source>
        <dbReference type="EMBL" id="MBP3193259.1"/>
    </source>
</evidence>
<gene>
    <name evidence="2" type="ORF">NATSA_11330</name>
</gene>
<dbReference type="PANTHER" id="PTHR40446:SF2">
    <property type="entry name" value="N-ACETYLGLUCOSAMINE-1-PHOSPHODIESTER ALPHA-N-ACETYLGLUCOSAMINIDASE"/>
    <property type="match status" value="1"/>
</dbReference>
<keyword evidence="2" id="KW-0326">Glycosidase</keyword>
<dbReference type="AlphaFoldDB" id="A0A8J7RSZ9"/>
<sequence>MTNFSQKTTYILIFLFGLFFLYTDAKAAFQSSDVSIRDTLHTEELTYGVVHSRYLADGPNILNIIAIDLDEPYLHFQTAGTDSLTRTTAQAKQNDRKGHRVVAAVNGDFFSFDTDWPIGNQMIRGDFVHGVPAEGRYHVAFDREGRPFLDALSFRGSLVTDDGESFPVGDLNHIGSDAETTLFNRYYGAQTPQDSEVLELILKTVDDEPMQGSRHPVTVMVDDIRSSGGNAVPEDGFVLRIRDKSLSERAAEHIARRDRVTLELGFKPDHQGITDVMGGGVRILDQGEPYSGDNEARHPRTFAAIDRDTTTLFLCTVDGRQTSSIGMSYREMADVLLGLGAWDAVNLDGGGSTTMVVRHEVVNSPSDPGGERKVANSLQLVSTAPPGEAASLSIKPDSFDLYPHESKRPEISAFDTFRNPVDVPDEIEWQTDPALGNIENGVFYPGNTDTSGYIAIRHGDIKDSAQVRVHHITALEPDREELRLEPGASGEITLFGVTDGDDRREIPLDRIDFASDGEELYLSSSGRVYAWAEGSGKIIFEAGELSATVPWTIEGGIKKTALEDFTGELSGWMSPAQTHRSQILGVDPSASSLQTRDNHGVWTFVDDPESKEDWDIRITRQLRDELGDMLYGTHLGARVYLADDAPGDIYMQLVIRDGDGQLEAGPAGRLTPGEWKWIQTELANKHFEGYLNGNGELTREENQFNGFRITGDRETLQDATVTFKVDKVQSSPETLP</sequence>
<feature type="domain" description="Phosphodiester glycosidase" evidence="1">
    <location>
        <begin position="229"/>
        <end position="378"/>
    </location>
</feature>
<keyword evidence="3" id="KW-1185">Reference proteome</keyword>
<proteinExistence type="predicted"/>
<dbReference type="Pfam" id="PF09992">
    <property type="entry name" value="NAGPA"/>
    <property type="match status" value="1"/>
</dbReference>
<dbReference type="InterPro" id="IPR018711">
    <property type="entry name" value="NAGPA"/>
</dbReference>
<dbReference type="Proteomes" id="UP000673975">
    <property type="component" value="Unassembled WGS sequence"/>
</dbReference>
<organism evidence="2 3">
    <name type="scientific">Natronogracilivirga saccharolytica</name>
    <dbReference type="NCBI Taxonomy" id="2812953"/>
    <lineage>
        <taxon>Bacteria</taxon>
        <taxon>Pseudomonadati</taxon>
        <taxon>Balneolota</taxon>
        <taxon>Balneolia</taxon>
        <taxon>Balneolales</taxon>
        <taxon>Cyclonatronaceae</taxon>
        <taxon>Natronogracilivirga</taxon>
    </lineage>
</organism>
<name>A0A8J7RSZ9_9BACT</name>
<dbReference type="RefSeq" id="WP_210512717.1">
    <property type="nucleotide sequence ID" value="NZ_JAFIDN010000009.1"/>
</dbReference>
<reference evidence="2" key="1">
    <citation type="submission" date="2021-02" db="EMBL/GenBank/DDBJ databases">
        <title>Natronogracilivirga saccharolytica gen. nov. sp. nov. a new anaerobic, haloalkiliphilic carbohydrate-fermenting bacterium from soda lake and proposing of Cyclonatronumiaceae fam. nov. in the phylum Balneolaeota.</title>
        <authorList>
            <person name="Zhilina T.N."/>
            <person name="Sorokin D.Y."/>
            <person name="Zavarzina D.G."/>
            <person name="Toshchakov S.V."/>
            <person name="Kublanov I.V."/>
        </authorList>
    </citation>
    <scope>NUCLEOTIDE SEQUENCE</scope>
    <source>
        <strain evidence="2">Z-1702</strain>
    </source>
</reference>
<dbReference type="EMBL" id="JAFIDN010000009">
    <property type="protein sequence ID" value="MBP3193259.1"/>
    <property type="molecule type" value="Genomic_DNA"/>
</dbReference>
<evidence type="ECO:0000313" key="3">
    <source>
        <dbReference type="Proteomes" id="UP000673975"/>
    </source>
</evidence>
<evidence type="ECO:0000259" key="1">
    <source>
        <dbReference type="Pfam" id="PF09992"/>
    </source>
</evidence>